<dbReference type="InterPro" id="IPR043504">
    <property type="entry name" value="Peptidase_S1_PA_chymotrypsin"/>
</dbReference>
<dbReference type="Gene3D" id="2.30.42.10">
    <property type="match status" value="1"/>
</dbReference>
<gene>
    <name evidence="8" type="ORF">FC83_GL000071</name>
</gene>
<keyword evidence="4" id="KW-0720">Serine protease</keyword>
<evidence type="ECO:0000256" key="5">
    <source>
        <dbReference type="SAM" id="MobiDB-lite"/>
    </source>
</evidence>
<keyword evidence="6" id="KW-0472">Membrane</keyword>
<dbReference type="Gene3D" id="2.40.10.10">
    <property type="entry name" value="Trypsin-like serine proteases"/>
    <property type="match status" value="2"/>
</dbReference>
<feature type="region of interest" description="Disordered" evidence="5">
    <location>
        <begin position="94"/>
        <end position="128"/>
    </location>
</feature>
<dbReference type="PATRIC" id="fig|1423734.3.peg.71"/>
<keyword evidence="9" id="KW-1185">Reference proteome</keyword>
<comment type="similarity">
    <text evidence="1">Belongs to the peptidase S1C family.</text>
</comment>
<accession>A0A0R1Y032</accession>
<dbReference type="PRINTS" id="PR00834">
    <property type="entry name" value="PROTEASES2C"/>
</dbReference>
<dbReference type="InterPro" id="IPR009003">
    <property type="entry name" value="Peptidase_S1_PA"/>
</dbReference>
<dbReference type="AlphaFoldDB" id="A0A0R1Y032"/>
<organism evidence="8 9">
    <name type="scientific">Agrilactobacillus composti DSM 18527 = JCM 14202</name>
    <dbReference type="NCBI Taxonomy" id="1423734"/>
    <lineage>
        <taxon>Bacteria</taxon>
        <taxon>Bacillati</taxon>
        <taxon>Bacillota</taxon>
        <taxon>Bacilli</taxon>
        <taxon>Lactobacillales</taxon>
        <taxon>Lactobacillaceae</taxon>
        <taxon>Agrilactobacillus</taxon>
    </lineage>
</organism>
<name>A0A0R1Y032_9LACO</name>
<protein>
    <submittedName>
        <fullName evidence="8">Serine protease HtrA</fullName>
    </submittedName>
</protein>
<evidence type="ECO:0000256" key="1">
    <source>
        <dbReference type="ARBA" id="ARBA00010541"/>
    </source>
</evidence>
<keyword evidence="6" id="KW-1133">Transmembrane helix</keyword>
<dbReference type="InterPro" id="IPR051201">
    <property type="entry name" value="Chloro_Bact_Ser_Proteases"/>
</dbReference>
<sequence length="441" mass="44974">MNNNNNEPRKSSGLWKTAIVAVVSAVIGGGVAYGGFSLANRNNGQSTDTALTTQSKTSGSTKVSNVTVNASTQMTKAFDKNKAAVVSVINLQKQNSNSSSDDPFSSLFGSGSSGRSSKGSSDSSSSDSLAEYSEGSGLIYSKSDGKAYIVTNNHVVSGSDSLQVIMSDGTKLTAKLVGTDELTDLAVLSIDASKVSSVATFGNSDSINPGEPVIAIGSPLGSEYATSVTEGIISAKSRTMPVTDESTGQETGTATVIQTDAAINPGNSGGPLVNSAGQVIGINSMKLAQSNDGTSVEGMGFAIPSNEVVKIINQLVQNGKVTRPALGVSVVDLTQVSAAQQSSILKLPDSVKNGAVVTTVSSGSAAANAGLKKYDVITALGDTSIESIAQLHTTLYNYNVGDKVQVTYYRDGKKATTTVTLDKASDTQTGSTDRSNANANG</sequence>
<dbReference type="GO" id="GO:0006508">
    <property type="term" value="P:proteolysis"/>
    <property type="evidence" value="ECO:0007669"/>
    <property type="project" value="UniProtKB-KW"/>
</dbReference>
<feature type="compositionally biased region" description="Low complexity" evidence="5">
    <location>
        <begin position="96"/>
        <end position="128"/>
    </location>
</feature>
<evidence type="ECO:0000256" key="6">
    <source>
        <dbReference type="SAM" id="Phobius"/>
    </source>
</evidence>
<evidence type="ECO:0000256" key="4">
    <source>
        <dbReference type="ARBA" id="ARBA00022825"/>
    </source>
</evidence>
<dbReference type="SUPFAM" id="SSF50494">
    <property type="entry name" value="Trypsin-like serine proteases"/>
    <property type="match status" value="1"/>
</dbReference>
<dbReference type="STRING" id="1423734.FC83_GL000071"/>
<keyword evidence="3" id="KW-0378">Hydrolase</keyword>
<dbReference type="Pfam" id="PF13365">
    <property type="entry name" value="Trypsin_2"/>
    <property type="match status" value="1"/>
</dbReference>
<evidence type="ECO:0000313" key="9">
    <source>
        <dbReference type="Proteomes" id="UP000051236"/>
    </source>
</evidence>
<dbReference type="InterPro" id="IPR036034">
    <property type="entry name" value="PDZ_sf"/>
</dbReference>
<dbReference type="GO" id="GO:0004252">
    <property type="term" value="F:serine-type endopeptidase activity"/>
    <property type="evidence" value="ECO:0007669"/>
    <property type="project" value="InterPro"/>
</dbReference>
<dbReference type="CDD" id="cd06781">
    <property type="entry name" value="cpPDZ_BsHtra-like"/>
    <property type="match status" value="1"/>
</dbReference>
<dbReference type="PANTHER" id="PTHR43343">
    <property type="entry name" value="PEPTIDASE S12"/>
    <property type="match status" value="1"/>
</dbReference>
<reference evidence="8 9" key="1">
    <citation type="journal article" date="2015" name="Genome Announc.">
        <title>Expanding the biotechnology potential of lactobacilli through comparative genomics of 213 strains and associated genera.</title>
        <authorList>
            <person name="Sun Z."/>
            <person name="Harris H.M."/>
            <person name="McCann A."/>
            <person name="Guo C."/>
            <person name="Argimon S."/>
            <person name="Zhang W."/>
            <person name="Yang X."/>
            <person name="Jeffery I.B."/>
            <person name="Cooney J.C."/>
            <person name="Kagawa T.F."/>
            <person name="Liu W."/>
            <person name="Song Y."/>
            <person name="Salvetti E."/>
            <person name="Wrobel A."/>
            <person name="Rasinkangas P."/>
            <person name="Parkhill J."/>
            <person name="Rea M.C."/>
            <person name="O'Sullivan O."/>
            <person name="Ritari J."/>
            <person name="Douillard F.P."/>
            <person name="Paul Ross R."/>
            <person name="Yang R."/>
            <person name="Briner A.E."/>
            <person name="Felis G.E."/>
            <person name="de Vos W.M."/>
            <person name="Barrangou R."/>
            <person name="Klaenhammer T.R."/>
            <person name="Caufield P.W."/>
            <person name="Cui Y."/>
            <person name="Zhang H."/>
            <person name="O'Toole P.W."/>
        </authorList>
    </citation>
    <scope>NUCLEOTIDE SEQUENCE [LARGE SCALE GENOMIC DNA]</scope>
    <source>
        <strain evidence="8 9">DSM 18527</strain>
    </source>
</reference>
<dbReference type="SUPFAM" id="SSF50156">
    <property type="entry name" value="PDZ domain-like"/>
    <property type="match status" value="1"/>
</dbReference>
<dbReference type="InterPro" id="IPR001940">
    <property type="entry name" value="Peptidase_S1C"/>
</dbReference>
<dbReference type="Pfam" id="PF13180">
    <property type="entry name" value="PDZ_2"/>
    <property type="match status" value="1"/>
</dbReference>
<evidence type="ECO:0000256" key="2">
    <source>
        <dbReference type="ARBA" id="ARBA00022670"/>
    </source>
</evidence>
<evidence type="ECO:0000259" key="7">
    <source>
        <dbReference type="PROSITE" id="PS50106"/>
    </source>
</evidence>
<dbReference type="PROSITE" id="PS50106">
    <property type="entry name" value="PDZ"/>
    <property type="match status" value="1"/>
</dbReference>
<comment type="caution">
    <text evidence="8">The sequence shown here is derived from an EMBL/GenBank/DDBJ whole genome shotgun (WGS) entry which is preliminary data.</text>
</comment>
<feature type="domain" description="PDZ" evidence="7">
    <location>
        <begin position="315"/>
        <end position="412"/>
    </location>
</feature>
<evidence type="ECO:0000256" key="3">
    <source>
        <dbReference type="ARBA" id="ARBA00022801"/>
    </source>
</evidence>
<dbReference type="InterPro" id="IPR001478">
    <property type="entry name" value="PDZ"/>
</dbReference>
<evidence type="ECO:0000313" key="8">
    <source>
        <dbReference type="EMBL" id="KRM32982.1"/>
    </source>
</evidence>
<feature type="transmembrane region" description="Helical" evidence="6">
    <location>
        <begin position="12"/>
        <end position="36"/>
    </location>
</feature>
<dbReference type="Proteomes" id="UP000051236">
    <property type="component" value="Unassembled WGS sequence"/>
</dbReference>
<dbReference type="eggNOG" id="COG0265">
    <property type="taxonomic scope" value="Bacteria"/>
</dbReference>
<keyword evidence="2 8" id="KW-0645">Protease</keyword>
<dbReference type="EMBL" id="AZGA01000062">
    <property type="protein sequence ID" value="KRM32982.1"/>
    <property type="molecule type" value="Genomic_DNA"/>
</dbReference>
<dbReference type="RefSeq" id="WP_057002740.1">
    <property type="nucleotide sequence ID" value="NZ_AZGA01000062.1"/>
</dbReference>
<keyword evidence="6" id="KW-0812">Transmembrane</keyword>
<proteinExistence type="inferred from homology"/>
<dbReference type="PANTHER" id="PTHR43343:SF3">
    <property type="entry name" value="PROTEASE DO-LIKE 8, CHLOROPLASTIC"/>
    <property type="match status" value="1"/>
</dbReference>
<dbReference type="SMART" id="SM00228">
    <property type="entry name" value="PDZ"/>
    <property type="match status" value="1"/>
</dbReference>